<dbReference type="InterPro" id="IPR044084">
    <property type="entry name" value="AvModA-like_subst-bd"/>
</dbReference>
<dbReference type="KEGG" id="asx:CDL62_03375"/>
<evidence type="ECO:0000256" key="2">
    <source>
        <dbReference type="ARBA" id="ARBA00022723"/>
    </source>
</evidence>
<comment type="similarity">
    <text evidence="1">Belongs to the bacterial solute-binding protein ModA family.</text>
</comment>
<dbReference type="InterPro" id="IPR050682">
    <property type="entry name" value="ModA/WtpA"/>
</dbReference>
<dbReference type="NCBIfam" id="TIGR01256">
    <property type="entry name" value="modA"/>
    <property type="match status" value="1"/>
</dbReference>
<evidence type="ECO:0000256" key="1">
    <source>
        <dbReference type="ARBA" id="ARBA00009175"/>
    </source>
</evidence>
<feature type="chain" id="PRO_5012685092" evidence="5">
    <location>
        <begin position="19"/>
        <end position="266"/>
    </location>
</feature>
<organism evidence="6 7">
    <name type="scientific">Alkalitalea saponilacus</name>
    <dbReference type="NCBI Taxonomy" id="889453"/>
    <lineage>
        <taxon>Bacteria</taxon>
        <taxon>Pseudomonadati</taxon>
        <taxon>Bacteroidota</taxon>
        <taxon>Bacteroidia</taxon>
        <taxon>Marinilabiliales</taxon>
        <taxon>Marinilabiliaceae</taxon>
        <taxon>Alkalitalea</taxon>
    </lineage>
</organism>
<dbReference type="Gene3D" id="3.40.190.10">
    <property type="entry name" value="Periplasmic binding protein-like II"/>
    <property type="match status" value="2"/>
</dbReference>
<keyword evidence="2 4" id="KW-0479">Metal-binding</keyword>
<feature type="binding site" evidence="4">
    <location>
        <position position="56"/>
    </location>
    <ligand>
        <name>molybdate</name>
        <dbReference type="ChEBI" id="CHEBI:36264"/>
    </ligand>
</feature>
<gene>
    <name evidence="6" type="ORF">SAMN03080601_01895</name>
</gene>
<keyword evidence="3 5" id="KW-0732">Signal</keyword>
<evidence type="ECO:0000313" key="7">
    <source>
        <dbReference type="Proteomes" id="UP000191055"/>
    </source>
</evidence>
<dbReference type="PIRSF" id="PIRSF004846">
    <property type="entry name" value="ModA"/>
    <property type="match status" value="1"/>
</dbReference>
<dbReference type="SUPFAM" id="SSF53850">
    <property type="entry name" value="Periplasmic binding protein-like II"/>
    <property type="match status" value="1"/>
</dbReference>
<evidence type="ECO:0000256" key="5">
    <source>
        <dbReference type="SAM" id="SignalP"/>
    </source>
</evidence>
<dbReference type="PANTHER" id="PTHR30632:SF14">
    <property type="entry name" value="TUNGSTATE_MOLYBDATE_CHROMATE-BINDING PROTEIN MODA"/>
    <property type="match status" value="1"/>
</dbReference>
<dbReference type="GO" id="GO:0030973">
    <property type="term" value="F:molybdate ion binding"/>
    <property type="evidence" value="ECO:0007669"/>
    <property type="project" value="InterPro"/>
</dbReference>
<evidence type="ECO:0000256" key="3">
    <source>
        <dbReference type="ARBA" id="ARBA00022729"/>
    </source>
</evidence>
<keyword evidence="4" id="KW-0500">Molybdenum</keyword>
<evidence type="ECO:0000256" key="4">
    <source>
        <dbReference type="PIRSR" id="PIRSR004846-1"/>
    </source>
</evidence>
<dbReference type="Pfam" id="PF13531">
    <property type="entry name" value="SBP_bac_11"/>
    <property type="match status" value="1"/>
</dbReference>
<dbReference type="OrthoDB" id="9785015at2"/>
<name>A0A1T5GNQ6_9BACT</name>
<accession>A0A1T5GNQ6</accession>
<sequence>MRIIPTILLLILCITGHAQRVRIAAAADLRFAMDEIVAAYKSEHPNVNLEVIYGSSGNAYTQISNGGAPYDIYFSADISYPQRLYEAGLTVHEPTLYAIGRIALWSSSIDVSKGFSVLSENSRARIAIANPSHAPYGERAVEALTYMGLYDKVKSQLIYGENISQAAQFCLTGNAQIGILALALVMSPNMQTKGNYYLIDDGTHNSLQQGFVILNRAKDNALAHDFARYISSPPAITILEKYGFELPERTTRRYINREKRSSDDFM</sequence>
<dbReference type="AlphaFoldDB" id="A0A1T5GNQ6"/>
<dbReference type="CDD" id="cd13539">
    <property type="entry name" value="PBP2_AvModA"/>
    <property type="match status" value="1"/>
</dbReference>
<feature type="signal peptide" evidence="5">
    <location>
        <begin position="1"/>
        <end position="18"/>
    </location>
</feature>
<dbReference type="GO" id="GO:0046872">
    <property type="term" value="F:metal ion binding"/>
    <property type="evidence" value="ECO:0007669"/>
    <property type="project" value="UniProtKB-KW"/>
</dbReference>
<dbReference type="GO" id="GO:0015689">
    <property type="term" value="P:molybdate ion transport"/>
    <property type="evidence" value="ECO:0007669"/>
    <property type="project" value="InterPro"/>
</dbReference>
<dbReference type="EMBL" id="FUYV01000010">
    <property type="protein sequence ID" value="SKC10046.1"/>
    <property type="molecule type" value="Genomic_DNA"/>
</dbReference>
<dbReference type="PANTHER" id="PTHR30632">
    <property type="entry name" value="MOLYBDATE-BINDING PERIPLASMIC PROTEIN"/>
    <property type="match status" value="1"/>
</dbReference>
<dbReference type="STRING" id="889453.SAMN03080601_01895"/>
<feature type="binding site" evidence="4">
    <location>
        <position position="163"/>
    </location>
    <ligand>
        <name>molybdate</name>
        <dbReference type="ChEBI" id="CHEBI:36264"/>
    </ligand>
</feature>
<dbReference type="InterPro" id="IPR005950">
    <property type="entry name" value="ModA"/>
</dbReference>
<keyword evidence="7" id="KW-1185">Reference proteome</keyword>
<dbReference type="RefSeq" id="WP_079557640.1">
    <property type="nucleotide sequence ID" value="NZ_CP021904.1"/>
</dbReference>
<reference evidence="7" key="1">
    <citation type="submission" date="2017-02" db="EMBL/GenBank/DDBJ databases">
        <authorList>
            <person name="Varghese N."/>
            <person name="Submissions S."/>
        </authorList>
    </citation>
    <scope>NUCLEOTIDE SEQUENCE [LARGE SCALE GENOMIC DNA]</scope>
    <source>
        <strain evidence="7">DSM 24412</strain>
    </source>
</reference>
<dbReference type="Proteomes" id="UP000191055">
    <property type="component" value="Unassembled WGS sequence"/>
</dbReference>
<protein>
    <submittedName>
        <fullName evidence="6">Molybdate transport system substrate-binding protein</fullName>
    </submittedName>
</protein>
<evidence type="ECO:0000313" key="6">
    <source>
        <dbReference type="EMBL" id="SKC10046.1"/>
    </source>
</evidence>
<proteinExistence type="inferred from homology"/>